<dbReference type="Pfam" id="PF12900">
    <property type="entry name" value="Pyridox_ox_2"/>
    <property type="match status" value="1"/>
</dbReference>
<dbReference type="SUPFAM" id="SSF50475">
    <property type="entry name" value="FMN-binding split barrel"/>
    <property type="match status" value="1"/>
</dbReference>
<comment type="caution">
    <text evidence="1">The sequence shown here is derived from an EMBL/GenBank/DDBJ whole genome shotgun (WGS) entry which is preliminary data.</text>
</comment>
<dbReference type="PANTHER" id="PTHR34071">
    <property type="entry name" value="5-NITROIMIDAZOLE ANTIBIOTICS RESISTANCE PROTEIN, NIMA-FAMILY-RELATED PROTEIN-RELATED"/>
    <property type="match status" value="1"/>
</dbReference>
<keyword evidence="2" id="KW-1185">Reference proteome</keyword>
<evidence type="ECO:0000313" key="2">
    <source>
        <dbReference type="Proteomes" id="UP000768567"/>
    </source>
</evidence>
<dbReference type="Gene3D" id="2.30.110.10">
    <property type="entry name" value="Electron Transport, Fmn-binding Protein, Chain A"/>
    <property type="match status" value="1"/>
</dbReference>
<sequence length="159" mass="17934">MRRKDREITDRQEMLDIMGRCDVCRLALNGSDGYPYLLPLNFGMEEADGTLYLYFHGAAEGTKYDLIARDCRASFEMDGAHRIITGPDACDWSMEYESVIGCGRLERLTPEEAPRALPALMAHYGGSGLPFNETWKKHTVILRLTVERMTAKAQRPAKG</sequence>
<dbReference type="InterPro" id="IPR012349">
    <property type="entry name" value="Split_barrel_FMN-bd"/>
</dbReference>
<organism evidence="1 2">
    <name type="scientific">Gemmiger gallinarum</name>
    <dbReference type="NCBI Taxonomy" id="2779354"/>
    <lineage>
        <taxon>Bacteria</taxon>
        <taxon>Bacillati</taxon>
        <taxon>Bacillota</taxon>
        <taxon>Clostridia</taxon>
        <taxon>Eubacteriales</taxon>
        <taxon>Gemmiger</taxon>
    </lineage>
</organism>
<proteinExistence type="predicted"/>
<name>A0ABR9R2F2_9FIRM</name>
<dbReference type="RefSeq" id="WP_193500629.1">
    <property type="nucleotide sequence ID" value="NZ_JADCKC010000002.1"/>
</dbReference>
<gene>
    <name evidence="1" type="ORF">INF35_06045</name>
</gene>
<protein>
    <submittedName>
        <fullName evidence="1">Pyridoxamine 5'-phosphate oxidase family protein</fullName>
    </submittedName>
</protein>
<dbReference type="InterPro" id="IPR024747">
    <property type="entry name" value="Pyridox_Oxase-rel"/>
</dbReference>
<accession>A0ABR9R2F2</accession>
<dbReference type="EMBL" id="JADCKC010000002">
    <property type="protein sequence ID" value="MBE5037337.1"/>
    <property type="molecule type" value="Genomic_DNA"/>
</dbReference>
<reference evidence="1 2" key="1">
    <citation type="submission" date="2020-10" db="EMBL/GenBank/DDBJ databases">
        <title>ChiBAC.</title>
        <authorList>
            <person name="Zenner C."/>
            <person name="Hitch T.C.A."/>
            <person name="Clavel T."/>
        </authorList>
    </citation>
    <scope>NUCLEOTIDE SEQUENCE [LARGE SCALE GENOMIC DNA]</scope>
    <source>
        <strain evidence="1 2">DSM 109015</strain>
    </source>
</reference>
<evidence type="ECO:0000313" key="1">
    <source>
        <dbReference type="EMBL" id="MBE5037337.1"/>
    </source>
</evidence>
<dbReference type="PANTHER" id="PTHR34071:SF2">
    <property type="entry name" value="FLAVIN-NUCLEOTIDE-BINDING PROTEIN"/>
    <property type="match status" value="1"/>
</dbReference>
<dbReference type="Proteomes" id="UP000768567">
    <property type="component" value="Unassembled WGS sequence"/>
</dbReference>